<dbReference type="InterPro" id="IPR041118">
    <property type="entry name" value="Rx_N"/>
</dbReference>
<evidence type="ECO:0000313" key="11">
    <source>
        <dbReference type="EMBL" id="BAT89224.1"/>
    </source>
</evidence>
<dbReference type="InterPro" id="IPR057135">
    <property type="entry name" value="At4g27190-like_LRR"/>
</dbReference>
<dbReference type="InterPro" id="IPR027417">
    <property type="entry name" value="P-loop_NTPase"/>
</dbReference>
<keyword evidence="12" id="KW-1185">Reference proteome</keyword>
<feature type="domain" description="NB-ARC" evidence="6">
    <location>
        <begin position="174"/>
        <end position="344"/>
    </location>
</feature>
<name>A0A0S3S8T4_PHAAN</name>
<evidence type="ECO:0000256" key="2">
    <source>
        <dbReference type="ARBA" id="ARBA00022737"/>
    </source>
</evidence>
<evidence type="ECO:0000259" key="10">
    <source>
        <dbReference type="Pfam" id="PF25019"/>
    </source>
</evidence>
<accession>A0A0S3S8T4</accession>
<dbReference type="Proteomes" id="UP000291084">
    <property type="component" value="Chromosome 6"/>
</dbReference>
<dbReference type="SUPFAM" id="SSF52047">
    <property type="entry name" value="RNI-like"/>
    <property type="match status" value="1"/>
</dbReference>
<reference evidence="11 12" key="1">
    <citation type="journal article" date="2015" name="Sci. Rep.">
        <title>The power of single molecule real-time sequencing technology in the de novo assembly of a eukaryotic genome.</title>
        <authorList>
            <person name="Sakai H."/>
            <person name="Naito K."/>
            <person name="Ogiso-Tanaka E."/>
            <person name="Takahashi Y."/>
            <person name="Iseki K."/>
            <person name="Muto C."/>
            <person name="Satou K."/>
            <person name="Teruya K."/>
            <person name="Shiroma A."/>
            <person name="Shimoji M."/>
            <person name="Hirano T."/>
            <person name="Itoh T."/>
            <person name="Kaga A."/>
            <person name="Tomooka N."/>
        </authorList>
    </citation>
    <scope>NUCLEOTIDE SEQUENCE [LARGE SCALE GENOMIC DNA]</scope>
    <source>
        <strain evidence="12">cv. Shumari</strain>
    </source>
</reference>
<dbReference type="Gene3D" id="1.10.8.430">
    <property type="entry name" value="Helical domain of apoptotic protease-activating factors"/>
    <property type="match status" value="1"/>
</dbReference>
<feature type="domain" description="Disease resistance protein winged helix" evidence="9">
    <location>
        <begin position="429"/>
        <end position="498"/>
    </location>
</feature>
<evidence type="ECO:0000313" key="12">
    <source>
        <dbReference type="Proteomes" id="UP000291084"/>
    </source>
</evidence>
<evidence type="ECO:0000256" key="1">
    <source>
        <dbReference type="ARBA" id="ARBA00022614"/>
    </source>
</evidence>
<organism evidence="11 12">
    <name type="scientific">Vigna angularis var. angularis</name>
    <dbReference type="NCBI Taxonomy" id="157739"/>
    <lineage>
        <taxon>Eukaryota</taxon>
        <taxon>Viridiplantae</taxon>
        <taxon>Streptophyta</taxon>
        <taxon>Embryophyta</taxon>
        <taxon>Tracheophyta</taxon>
        <taxon>Spermatophyta</taxon>
        <taxon>Magnoliopsida</taxon>
        <taxon>eudicotyledons</taxon>
        <taxon>Gunneridae</taxon>
        <taxon>Pentapetalae</taxon>
        <taxon>rosids</taxon>
        <taxon>fabids</taxon>
        <taxon>Fabales</taxon>
        <taxon>Fabaceae</taxon>
        <taxon>Papilionoideae</taxon>
        <taxon>50 kb inversion clade</taxon>
        <taxon>NPAAA clade</taxon>
        <taxon>indigoferoid/millettioid clade</taxon>
        <taxon>Phaseoleae</taxon>
        <taxon>Vigna</taxon>
    </lineage>
</organism>
<keyword evidence="3" id="KW-0547">Nucleotide-binding</keyword>
<dbReference type="InterPro" id="IPR001611">
    <property type="entry name" value="Leu-rich_rpt"/>
</dbReference>
<evidence type="ECO:0000259" key="8">
    <source>
        <dbReference type="Pfam" id="PF23247"/>
    </source>
</evidence>
<dbReference type="InterPro" id="IPR056789">
    <property type="entry name" value="LRR_R13L1-DRL21"/>
</dbReference>
<dbReference type="Pfam" id="PF23559">
    <property type="entry name" value="WHD_DRP"/>
    <property type="match status" value="1"/>
</dbReference>
<dbReference type="FunFam" id="1.10.8.430:FF:000003">
    <property type="entry name" value="Probable disease resistance protein At5g66910"/>
    <property type="match status" value="1"/>
</dbReference>
<dbReference type="GO" id="GO:0005524">
    <property type="term" value="F:ATP binding"/>
    <property type="evidence" value="ECO:0007669"/>
    <property type="project" value="UniProtKB-KW"/>
</dbReference>
<dbReference type="Gene3D" id="3.80.10.10">
    <property type="entry name" value="Ribonuclease Inhibitor"/>
    <property type="match status" value="2"/>
</dbReference>
<dbReference type="InterPro" id="IPR032675">
    <property type="entry name" value="LRR_dom_sf"/>
</dbReference>
<gene>
    <name evidence="11" type="primary">Vigan.06G012300</name>
    <name evidence="11" type="ORF">VIGAN_06012300</name>
</gene>
<dbReference type="InterPro" id="IPR058922">
    <property type="entry name" value="WHD_DRP"/>
</dbReference>
<dbReference type="InterPro" id="IPR042197">
    <property type="entry name" value="Apaf_helical"/>
</dbReference>
<keyword evidence="5" id="KW-0067">ATP-binding</keyword>
<dbReference type="PANTHER" id="PTHR36766:SF40">
    <property type="entry name" value="DISEASE RESISTANCE PROTEIN RGA3"/>
    <property type="match status" value="1"/>
</dbReference>
<dbReference type="PROSITE" id="PS51450">
    <property type="entry name" value="LRR"/>
    <property type="match status" value="1"/>
</dbReference>
<dbReference type="Gene3D" id="3.40.50.300">
    <property type="entry name" value="P-loop containing nucleotide triphosphate hydrolases"/>
    <property type="match status" value="1"/>
</dbReference>
<evidence type="ECO:0000256" key="4">
    <source>
        <dbReference type="ARBA" id="ARBA00022821"/>
    </source>
</evidence>
<evidence type="ECO:0000259" key="9">
    <source>
        <dbReference type="Pfam" id="PF23559"/>
    </source>
</evidence>
<dbReference type="Gene3D" id="1.10.10.10">
    <property type="entry name" value="Winged helix-like DNA-binding domain superfamily/Winged helix DNA-binding domain"/>
    <property type="match status" value="1"/>
</dbReference>
<dbReference type="GO" id="GO:0043531">
    <property type="term" value="F:ADP binding"/>
    <property type="evidence" value="ECO:0007669"/>
    <property type="project" value="InterPro"/>
</dbReference>
<feature type="domain" description="Disease resistance N-terminal" evidence="7">
    <location>
        <begin position="11"/>
        <end position="101"/>
    </location>
</feature>
<protein>
    <recommendedName>
        <fullName evidence="13">NB-ARC domain-containing protein</fullName>
    </recommendedName>
</protein>
<evidence type="ECO:0000256" key="3">
    <source>
        <dbReference type="ARBA" id="ARBA00022741"/>
    </source>
</evidence>
<dbReference type="InterPro" id="IPR036388">
    <property type="entry name" value="WH-like_DNA-bd_sf"/>
</dbReference>
<evidence type="ECO:0008006" key="13">
    <source>
        <dbReference type="Google" id="ProtNLM"/>
    </source>
</evidence>
<evidence type="ECO:0000256" key="5">
    <source>
        <dbReference type="ARBA" id="ARBA00022840"/>
    </source>
</evidence>
<dbReference type="GO" id="GO:0006952">
    <property type="term" value="P:defense response"/>
    <property type="evidence" value="ECO:0007669"/>
    <property type="project" value="UniProtKB-KW"/>
</dbReference>
<proteinExistence type="predicted"/>
<dbReference type="PANTHER" id="PTHR36766">
    <property type="entry name" value="PLANT BROAD-SPECTRUM MILDEW RESISTANCE PROTEIN RPW8"/>
    <property type="match status" value="1"/>
</dbReference>
<dbReference type="OrthoDB" id="1733640at2759"/>
<feature type="domain" description="R13L1/DRL21-like LRR repeat region" evidence="10">
    <location>
        <begin position="686"/>
        <end position="809"/>
    </location>
</feature>
<dbReference type="SUPFAM" id="SSF52540">
    <property type="entry name" value="P-loop containing nucleoside triphosphate hydrolases"/>
    <property type="match status" value="1"/>
</dbReference>
<dbReference type="PRINTS" id="PR00364">
    <property type="entry name" value="DISEASERSIST"/>
</dbReference>
<keyword evidence="2" id="KW-0677">Repeat</keyword>
<dbReference type="Pfam" id="PF00931">
    <property type="entry name" value="NB-ARC"/>
    <property type="match status" value="1"/>
</dbReference>
<dbReference type="EMBL" id="AP015039">
    <property type="protein sequence ID" value="BAT89224.1"/>
    <property type="molecule type" value="Genomic_DNA"/>
</dbReference>
<keyword evidence="4" id="KW-0611">Plant defense</keyword>
<evidence type="ECO:0000259" key="7">
    <source>
        <dbReference type="Pfam" id="PF18052"/>
    </source>
</evidence>
<dbReference type="GO" id="GO:0051707">
    <property type="term" value="P:response to other organism"/>
    <property type="evidence" value="ECO:0007669"/>
    <property type="project" value="UniProtKB-ARBA"/>
</dbReference>
<dbReference type="AlphaFoldDB" id="A0A0S3S8T4"/>
<feature type="domain" description="Disease resistance protein At4g27190-like leucine-rich repeats" evidence="8">
    <location>
        <begin position="834"/>
        <end position="985"/>
    </location>
</feature>
<dbReference type="InterPro" id="IPR002182">
    <property type="entry name" value="NB-ARC"/>
</dbReference>
<dbReference type="SUPFAM" id="SSF52058">
    <property type="entry name" value="L domain-like"/>
    <property type="match status" value="1"/>
</dbReference>
<dbReference type="Pfam" id="PF18052">
    <property type="entry name" value="Rx_N"/>
    <property type="match status" value="1"/>
</dbReference>
<dbReference type="FunFam" id="3.40.50.300:FF:001091">
    <property type="entry name" value="Probable disease resistance protein At1g61300"/>
    <property type="match status" value="1"/>
</dbReference>
<evidence type="ECO:0000259" key="6">
    <source>
        <dbReference type="Pfam" id="PF00931"/>
    </source>
</evidence>
<dbReference type="Pfam" id="PF23247">
    <property type="entry name" value="LRR_RPS2"/>
    <property type="match status" value="1"/>
</dbReference>
<dbReference type="Gene3D" id="1.20.5.4130">
    <property type="match status" value="1"/>
</dbReference>
<dbReference type="Pfam" id="PF25019">
    <property type="entry name" value="LRR_R13L1-DRL21"/>
    <property type="match status" value="1"/>
</dbReference>
<keyword evidence="1" id="KW-0433">Leucine-rich repeat</keyword>
<sequence>MAAEMVTGVLVSTFLERTIDTLASRLVDIFHQRKHKKQLNNLKMKLLAIDVVAFQAEQKQFTDPRVRDWLLRAKDVVIDAEDLLDEIDYELSKTQVEAESQSASKKVWNSLDSSFFEIEFDSMREKVIEDLEELAIESDLLRLKKGGGVGVGSGSGSKLTHTSLPNDSVIFGRDDDKEFVLNWLTSDTHNNLSILSIVGMGGMGKTSLAQHVFNDPRLEEANFDTKVWVSVPQEFDVLKVSRAILDTITGSTDHSIQQEVIQKRLKEELMGKKFLLVLDDVWNERPSKWEDVQKPLVFGGQGSRILVTTRSEKVAVTMRSEKRLLQVLKKDYCWDLFAKHAFENANPQPDSDFIKIGKKIVEKCNGLPLALKTMGSLLYNKSSLSEWESIMKSEIWDFSENESDILPALRLSYFHLPSHLKKCFAFCALFPKGYWFEKEWLIQLWMAENILENPLQKKSPKEVGEEYCNDLLSWSFFQQSRIVERKGFIMHDLLNDLAKYVCEDICIRLGVDEPKGIPKTTRHCSFSCFKSGFDGFGSSIATQKLHTFTPTNRHWNWGCKMSIDDLFSRFKLIRVLSLNNCDSLTEVPKSVGNLKHLRSLDLTSTQIEKLPDSISLLYKLQILLLNYCKNLKELPSCLYQLDNLRRLDLEGSGVQNVVAHLGKLKNLQVAMSSFHVEKSKEIIFQRLGELDLHGSITIDGLQNIENPSCALEVDLKNKPHLVNLRLKWDFIGSSSIDSEKAEDVIENLRPSKYLKTLSIRNYTGKQFPDWLLHNSLPNLVSLELEGCESCHCLPPLGLFLFLKHLSIAGLDGIVSIGADFHGNNSSSFKSLQTLYFSDMRQWEKWDCQAVTGAFPCLQDFSIENCPKLKGHLPKFVVLESLTVIHCEQLEALIVSAVRVEELSICSPRESISDDCVSLRIFPLDFFPTLRTLQLIGFPNLQMISQNLVHNHLWHLKIQECPKLESLPTNMHMLLPSLENLEIEECPRLEWFSDGGFPLNLKFIRLTNCFRLVGSLKRALGDSPSLETLRIEEVEAHLYFFL</sequence>